<proteinExistence type="predicted"/>
<dbReference type="InterPro" id="IPR001466">
    <property type="entry name" value="Beta-lactam-related"/>
</dbReference>
<keyword evidence="3" id="KW-1185">Reference proteome</keyword>
<reference evidence="2 3" key="1">
    <citation type="submission" date="2021-09" db="EMBL/GenBank/DDBJ databases">
        <title>The complete genome sequence of a new microorganism.</title>
        <authorList>
            <person name="Zi Z."/>
        </authorList>
    </citation>
    <scope>NUCLEOTIDE SEQUENCE [LARGE SCALE GENOMIC DNA]</scope>
    <source>
        <strain evidence="2 3">WGZ8</strain>
    </source>
</reference>
<dbReference type="PANTHER" id="PTHR46825">
    <property type="entry name" value="D-ALANYL-D-ALANINE-CARBOXYPEPTIDASE/ENDOPEPTIDASE AMPH"/>
    <property type="match status" value="1"/>
</dbReference>
<gene>
    <name evidence="2" type="ORF">K9B37_00655</name>
</gene>
<dbReference type="SUPFAM" id="SSF56601">
    <property type="entry name" value="beta-lactamase/transpeptidase-like"/>
    <property type="match status" value="1"/>
</dbReference>
<accession>A0ABS7VH27</accession>
<protein>
    <submittedName>
        <fullName evidence="2">Beta-lactamase family protein</fullName>
    </submittedName>
</protein>
<dbReference type="Gene3D" id="3.40.710.10">
    <property type="entry name" value="DD-peptidase/beta-lactamase superfamily"/>
    <property type="match status" value="1"/>
</dbReference>
<name>A0ABS7VH27_9HYPH</name>
<organism evidence="2 3">
    <name type="scientific">Microvirga puerhi</name>
    <dbReference type="NCBI Taxonomy" id="2876078"/>
    <lineage>
        <taxon>Bacteria</taxon>
        <taxon>Pseudomonadati</taxon>
        <taxon>Pseudomonadota</taxon>
        <taxon>Alphaproteobacteria</taxon>
        <taxon>Hyphomicrobiales</taxon>
        <taxon>Methylobacteriaceae</taxon>
        <taxon>Microvirga</taxon>
    </lineage>
</organism>
<dbReference type="InterPro" id="IPR050491">
    <property type="entry name" value="AmpC-like"/>
</dbReference>
<dbReference type="Pfam" id="PF00144">
    <property type="entry name" value="Beta-lactamase"/>
    <property type="match status" value="1"/>
</dbReference>
<dbReference type="InterPro" id="IPR012338">
    <property type="entry name" value="Beta-lactam/transpept-like"/>
</dbReference>
<evidence type="ECO:0000313" key="3">
    <source>
        <dbReference type="Proteomes" id="UP000704176"/>
    </source>
</evidence>
<comment type="caution">
    <text evidence="2">The sequence shown here is derived from an EMBL/GenBank/DDBJ whole genome shotgun (WGS) entry which is preliminary data.</text>
</comment>
<sequence length="456" mass="49729">MEDWLGAAMSYVSSWIPFQLRYLDQPGCAIAISYKGQVVFNEAFGRADLSTEEDLTPRHAFRIASHSKTFTAAALLKLREREQLRLDDTVGQFVTGLHPQAAAATLEQLLTHSAGLTRDGQDSGQFTDRRAYLSVDELRADLAMPQPLEPGESFKYSNHGYGLLGLVIEAVTGEPYAAWMKREILEAAGVPGIAPDVPYVEEAPLARGHSTRLPLGRRVVIPGNGPANAIAPAGGFVATAGDLVRFFAQLSPTAETSILSVASRREMVRRRWRDEGSAQERHYGLGTISGPPGEWASFGHSGSLQGFLSRTAVYVPHGVAITVLANAIDAPASLWVDGIAHILKTFAQKGAPGPEIADWTGRWWSIWGATDLVALGERVLAASPYTFWPFGEVSEAEMTDRDNGVLVQGSGFNSIHEPLRRVRDEAGKVREVWIGGSRLIDEAALRKEMLDRYEPR</sequence>
<dbReference type="PANTHER" id="PTHR46825:SF9">
    <property type="entry name" value="BETA-LACTAMASE-RELATED DOMAIN-CONTAINING PROTEIN"/>
    <property type="match status" value="1"/>
</dbReference>
<dbReference type="Proteomes" id="UP000704176">
    <property type="component" value="Unassembled WGS sequence"/>
</dbReference>
<evidence type="ECO:0000259" key="1">
    <source>
        <dbReference type="Pfam" id="PF00144"/>
    </source>
</evidence>
<feature type="domain" description="Beta-lactamase-related" evidence="1">
    <location>
        <begin position="25"/>
        <end position="327"/>
    </location>
</feature>
<evidence type="ECO:0000313" key="2">
    <source>
        <dbReference type="EMBL" id="MBZ6074811.1"/>
    </source>
</evidence>
<dbReference type="EMBL" id="JAIRBM010000001">
    <property type="protein sequence ID" value="MBZ6074811.1"/>
    <property type="molecule type" value="Genomic_DNA"/>
</dbReference>
<dbReference type="RefSeq" id="WP_224310868.1">
    <property type="nucleotide sequence ID" value="NZ_JAIRBM010000001.1"/>
</dbReference>